<dbReference type="AlphaFoldDB" id="A0A842I2T9"/>
<keyword evidence="1" id="KW-0812">Transmembrane</keyword>
<feature type="domain" description="G" evidence="2">
    <location>
        <begin position="307"/>
        <end position="413"/>
    </location>
</feature>
<keyword evidence="1" id="KW-1133">Transmembrane helix</keyword>
<dbReference type="Pfam" id="PF05099">
    <property type="entry name" value="TerB"/>
    <property type="match status" value="1"/>
</dbReference>
<gene>
    <name evidence="4" type="ORF">H7F16_01110</name>
</gene>
<evidence type="ECO:0000259" key="2">
    <source>
        <dbReference type="Pfam" id="PF01926"/>
    </source>
</evidence>
<feature type="transmembrane region" description="Helical" evidence="1">
    <location>
        <begin position="512"/>
        <end position="533"/>
    </location>
</feature>
<evidence type="ECO:0000256" key="1">
    <source>
        <dbReference type="SAM" id="Phobius"/>
    </source>
</evidence>
<name>A0A842I2T9_9RHOB</name>
<protein>
    <submittedName>
        <fullName evidence="4">TerB family tellurite resistance protein</fullName>
    </submittedName>
</protein>
<dbReference type="CDD" id="cd00882">
    <property type="entry name" value="Ras_like_GTPase"/>
    <property type="match status" value="1"/>
</dbReference>
<evidence type="ECO:0000313" key="5">
    <source>
        <dbReference type="Proteomes" id="UP000555411"/>
    </source>
</evidence>
<proteinExistence type="predicted"/>
<dbReference type="RefSeq" id="WP_185795716.1">
    <property type="nucleotide sequence ID" value="NZ_JACLQD010000001.1"/>
</dbReference>
<dbReference type="SUPFAM" id="SSF158682">
    <property type="entry name" value="TerB-like"/>
    <property type="match status" value="1"/>
</dbReference>
<dbReference type="Pfam" id="PF01926">
    <property type="entry name" value="MMR_HSR1"/>
    <property type="match status" value="1"/>
</dbReference>
<dbReference type="InterPro" id="IPR027417">
    <property type="entry name" value="P-loop_NTPase"/>
</dbReference>
<dbReference type="EMBL" id="JACLQD010000001">
    <property type="protein sequence ID" value="MBC2834086.1"/>
    <property type="molecule type" value="Genomic_DNA"/>
</dbReference>
<keyword evidence="5" id="KW-1185">Reference proteome</keyword>
<evidence type="ECO:0000259" key="3">
    <source>
        <dbReference type="Pfam" id="PF05099"/>
    </source>
</evidence>
<dbReference type="InterPro" id="IPR029024">
    <property type="entry name" value="TerB-like"/>
</dbReference>
<dbReference type="SUPFAM" id="SSF52540">
    <property type="entry name" value="P-loop containing nucleoside triphosphate hydrolases"/>
    <property type="match status" value="1"/>
</dbReference>
<dbReference type="Gene3D" id="1.10.3680.10">
    <property type="entry name" value="TerB-like"/>
    <property type="match status" value="1"/>
</dbReference>
<feature type="transmembrane region" description="Helical" evidence="1">
    <location>
        <begin position="91"/>
        <end position="110"/>
    </location>
</feature>
<feature type="transmembrane region" description="Helical" evidence="1">
    <location>
        <begin position="545"/>
        <end position="565"/>
    </location>
</feature>
<dbReference type="GO" id="GO:0005525">
    <property type="term" value="F:GTP binding"/>
    <property type="evidence" value="ECO:0007669"/>
    <property type="project" value="InterPro"/>
</dbReference>
<accession>A0A842I2T9</accession>
<organism evidence="4 5">
    <name type="scientific">Paragemmobacter straminiformis</name>
    <dbReference type="NCBI Taxonomy" id="2045119"/>
    <lineage>
        <taxon>Bacteria</taxon>
        <taxon>Pseudomonadati</taxon>
        <taxon>Pseudomonadota</taxon>
        <taxon>Alphaproteobacteria</taxon>
        <taxon>Rhodobacterales</taxon>
        <taxon>Paracoccaceae</taxon>
        <taxon>Paragemmobacter</taxon>
    </lineage>
</organism>
<dbReference type="Gene3D" id="3.40.50.300">
    <property type="entry name" value="P-loop containing nucleotide triphosphate hydrolases"/>
    <property type="match status" value="1"/>
</dbReference>
<dbReference type="InterPro" id="IPR007791">
    <property type="entry name" value="DjlA_N"/>
</dbReference>
<keyword evidence="1" id="KW-0472">Membrane</keyword>
<dbReference type="InterPro" id="IPR006073">
    <property type="entry name" value="GTP-bd"/>
</dbReference>
<comment type="caution">
    <text evidence="4">The sequence shown here is derived from an EMBL/GenBank/DDBJ whole genome shotgun (WGS) entry which is preliminary data.</text>
</comment>
<feature type="domain" description="Co-chaperone DjlA N-terminal" evidence="3">
    <location>
        <begin position="140"/>
        <end position="249"/>
    </location>
</feature>
<sequence length="639" mass="66684">MASAIPDETRRFEGVDRVVAEPLKFKAKLGIGEDAFASLQTARMVGDLWQIGTAATAGGLAASSSAVAGTFFGGGWLAALGIGAAVTPVGWVVGAAVASGAACYGVLRLFRSYEGTRVQKVPAFINTPIDVLGAALFDLMASLAIRVAREAEEVDDAERAAIADYFVAEWGLDPAYVAAALPVIEHSAEGRSVDEIAEALAVYKRDNPDCNFDSLKVELLSFLTEIAAADGILHDAELAAIARTDRIFQKAAGGWTETARSALDYVAAAPSYLWSTVTDGVAALWGSDGQTADAPSPSDRSVPVLWLLGKTGAGKSSLVQAMTGRNAAEIGNGFVPCTRTADAYDFPPEDPVLRFLDTRGLGEAGYRPEQDLASNGDVSQMILVLSRLDDPVQGNVADALAKVVRKKPDIPVVILHTAEDRVPDAAERGRIRSANQTLFEKAAKTTLPWLELDLSSPSKANLSHLKQALATTLPSVAMLMDRQKAGNAEEAAFLAHRATVLRYAGMATASGALPVVGAATAPALQLALVTALANGYGLPWDRSRLVAFLSALGTGVVGGALIGIAGRSLAGLIPVVGQTAVPVLTAGYGFASTYGVGRAAAYWMYHTKAGHTVDEQALRDRYLAAFSQAEIKDGDDAAG</sequence>
<reference evidence="4 5" key="1">
    <citation type="journal article" date="2017" name="Int. J. Syst. Evol. Microbiol.">
        <title>Gemmobacter straminiformis sp. nov., isolated from an artificial fountain.</title>
        <authorList>
            <person name="Kang J.Y."/>
            <person name="Kim M.J."/>
            <person name="Chun J."/>
            <person name="Son K.P."/>
            <person name="Jahng K.Y."/>
        </authorList>
    </citation>
    <scope>NUCLEOTIDE SEQUENCE [LARGE SCALE GENOMIC DNA]</scope>
    <source>
        <strain evidence="4 5">CAM-8</strain>
    </source>
</reference>
<dbReference type="CDD" id="cd07177">
    <property type="entry name" value="terB_like"/>
    <property type="match status" value="1"/>
</dbReference>
<evidence type="ECO:0000313" key="4">
    <source>
        <dbReference type="EMBL" id="MBC2834086.1"/>
    </source>
</evidence>
<dbReference type="Proteomes" id="UP000555411">
    <property type="component" value="Unassembled WGS sequence"/>
</dbReference>